<feature type="region of interest" description="Disordered" evidence="6">
    <location>
        <begin position="89"/>
        <end position="151"/>
    </location>
</feature>
<dbReference type="GO" id="GO:0016192">
    <property type="term" value="P:vesicle-mediated transport"/>
    <property type="evidence" value="ECO:0007669"/>
    <property type="project" value="TreeGrafter"/>
</dbReference>
<dbReference type="Ensembl" id="ENSCMIT00000019897.1">
    <property type="protein sequence ID" value="ENSCMIP00000019531.1"/>
    <property type="gene ID" value="ENSCMIG00000008895.1"/>
</dbReference>
<dbReference type="FunFam" id="1.20.5.1000:FF:000001">
    <property type="entry name" value="C-Jun-amino-terminal kinase-interacting protein 3 isoform X2"/>
    <property type="match status" value="1"/>
</dbReference>
<reference evidence="8" key="4">
    <citation type="submission" date="2025-08" db="UniProtKB">
        <authorList>
            <consortium name="Ensembl"/>
        </authorList>
    </citation>
    <scope>IDENTIFICATION</scope>
</reference>
<dbReference type="GO" id="GO:0019894">
    <property type="term" value="F:kinesin binding"/>
    <property type="evidence" value="ECO:0007669"/>
    <property type="project" value="TreeGrafter"/>
</dbReference>
<evidence type="ECO:0000256" key="4">
    <source>
        <dbReference type="ARBA" id="ARBA00023054"/>
    </source>
</evidence>
<dbReference type="PANTHER" id="PTHR13886">
    <property type="entry name" value="JNK/SAPK-ASSOCIATED PROTEIN"/>
    <property type="match status" value="1"/>
</dbReference>
<feature type="compositionally biased region" description="Polar residues" evidence="6">
    <location>
        <begin position="137"/>
        <end position="148"/>
    </location>
</feature>
<dbReference type="InterPro" id="IPR015943">
    <property type="entry name" value="WD40/YVTN_repeat-like_dom_sf"/>
</dbReference>
<dbReference type="InterPro" id="IPR036322">
    <property type="entry name" value="WD40_repeat_dom_sf"/>
</dbReference>
<dbReference type="Pfam" id="PF16471">
    <property type="entry name" value="JIP_LZII"/>
    <property type="match status" value="1"/>
</dbReference>
<dbReference type="Proteomes" id="UP000314986">
    <property type="component" value="Unassembled WGS sequence"/>
</dbReference>
<dbReference type="AlphaFoldDB" id="A0A4W3HTC7"/>
<dbReference type="Pfam" id="PF19056">
    <property type="entry name" value="WD40_2"/>
    <property type="match status" value="1"/>
</dbReference>
<reference evidence="9" key="2">
    <citation type="journal article" date="2007" name="PLoS Biol.">
        <title>Survey sequencing and comparative analysis of the elephant shark (Callorhinchus milii) genome.</title>
        <authorList>
            <person name="Venkatesh B."/>
            <person name="Kirkness E.F."/>
            <person name="Loh Y.H."/>
            <person name="Halpern A.L."/>
            <person name="Lee A.P."/>
            <person name="Johnson J."/>
            <person name="Dandona N."/>
            <person name="Viswanathan L.D."/>
            <person name="Tay A."/>
            <person name="Venter J.C."/>
            <person name="Strausberg R.L."/>
            <person name="Brenner S."/>
        </authorList>
    </citation>
    <scope>NUCLEOTIDE SEQUENCE [LARGE SCALE GENOMIC DNA]</scope>
</reference>
<feature type="compositionally biased region" description="Low complexity" evidence="6">
    <location>
        <begin position="711"/>
        <end position="725"/>
    </location>
</feature>
<protein>
    <submittedName>
        <fullName evidence="8">Mitogen-activated protein kinase 8 interacting protein 3</fullName>
    </submittedName>
</protein>
<comment type="subcellular location">
    <subcellularLocation>
        <location evidence="1">Cytoplasm</location>
    </subcellularLocation>
</comment>
<dbReference type="Gene3D" id="2.130.10.10">
    <property type="entry name" value="YVTN repeat-like/Quinoprotein amine dehydrogenase"/>
    <property type="match status" value="1"/>
</dbReference>
<dbReference type="GO" id="GO:0005737">
    <property type="term" value="C:cytoplasm"/>
    <property type="evidence" value="ECO:0007669"/>
    <property type="project" value="UniProtKB-SubCell"/>
</dbReference>
<dbReference type="InterPro" id="IPR034744">
    <property type="entry name" value="RH2"/>
</dbReference>
<sequence>WGPSALQLVTKFIEFEDALEQEKKELQTQVESLELQSRQLELKSKNYSDQMSRLEEREAEMKKEYNALHLRHTEMIQTYVEHIERSKMHQVGSNAQSDGTMTGKPRKERPNTLGLFPSEQSSAVNTPSTAATPSTAGTKSNTPTSSVPSAAVTPLNEVVNPIYNGATKLKNQRKEKGNSRNMKVQVTQEMRNVSIGMGSSDEWSDVQDIIDSTPELDMCQDPRCDGPGGNSPTQGIVNKAFGINTDSLYHELSTAGSEVIGDVDEGADLLGMGKEVENLIMENTQLLETKNALNIVKDDLIAKVDELWSEQEVLRGELETVRQAKAKVESRLKELEDELKRQLSSAQRAKNRGPPDCDVSDLQDDVQVAQRRRFTRVEMARVLMERNQYKERLMELQEAVRWTEMIRWESVRWNWLYPSAYPVFSRLFSPSSAAQPTKRPPVLHYAAPNTYGNSELFKRRSHTMFQLSTTDRRTADLLPEEDCTSSTRREQKREQYRQVREYVKNDGNRLQAYGWSLPAKYKQVRGRPETPNDSQEDNRMKNVPVPVYCRPLVARDPTMKLWCAAGVDLTGWKPGFADMGCGLGRSRSCDPLTHETEKEGKTSSSHSSPDKTRQAHSTQDASSRVWICTSTHSTSKIVIIDANQPGTIMDHFTVCNAHVLCITSVPAASESDYPAGEIYLEGDLNPDESNGTEGVLAGITLVGCATRCNVPRSSSTSRSDTPTSDKAQTDVATVNGGKVNQPQSAEEATEATEATENGVGDWEPGSARPGAYTEHIFTEPAQPDLYVHSAVSNWKKCLHTIKLKDAVLSIVHVKGRVLVALNNGTLAIFHRAEDGQWDLSNYHLMDLRRPNHSIRCMAVVHDKVWCGYKNKIHVIQPKTMQIEKSFDAHPRRESQVRQLAWIGDGVWVSIRLDSTLRLYHAHTHQHLQDVDIEPYVSKMLGTGKLGFSFVRITALLIGGNRLWVGTGNGVVISIPLTETVVLHRGQLLGFRANKTSPTNSEGSRAGGVIRVYADESSDKASVGSFIPYCSMAQAQLCFHGHRDAVKFFVSVLGNVLETLSGSVLDSPTENPGPTGTEQEQRLQPVLVLSGGEGYIDFRIGDGEDDETDESLPTEIRPSLSKAEQSHIIVWQVAYVPE</sequence>
<evidence type="ECO:0000256" key="5">
    <source>
        <dbReference type="SAM" id="Coils"/>
    </source>
</evidence>
<feature type="compositionally biased region" description="Basic and acidic residues" evidence="6">
    <location>
        <begin position="592"/>
        <end position="601"/>
    </location>
</feature>
<dbReference type="InterPro" id="IPR032486">
    <property type="entry name" value="JIP_LZII"/>
</dbReference>
<evidence type="ECO:0000313" key="9">
    <source>
        <dbReference type="Proteomes" id="UP000314986"/>
    </source>
</evidence>
<reference evidence="9" key="3">
    <citation type="journal article" date="2014" name="Nature">
        <title>Elephant shark genome provides unique insights into gnathostome evolution.</title>
        <authorList>
            <consortium name="International Elephant Shark Genome Sequencing Consortium"/>
            <person name="Venkatesh B."/>
            <person name="Lee A.P."/>
            <person name="Ravi V."/>
            <person name="Maurya A.K."/>
            <person name="Lian M.M."/>
            <person name="Swann J.B."/>
            <person name="Ohta Y."/>
            <person name="Flajnik M.F."/>
            <person name="Sutoh Y."/>
            <person name="Kasahara M."/>
            <person name="Hoon S."/>
            <person name="Gangu V."/>
            <person name="Roy S.W."/>
            <person name="Irimia M."/>
            <person name="Korzh V."/>
            <person name="Kondrychyn I."/>
            <person name="Lim Z.W."/>
            <person name="Tay B.H."/>
            <person name="Tohari S."/>
            <person name="Kong K.W."/>
            <person name="Ho S."/>
            <person name="Lorente-Galdos B."/>
            <person name="Quilez J."/>
            <person name="Marques-Bonet T."/>
            <person name="Raney B.J."/>
            <person name="Ingham P.W."/>
            <person name="Tay A."/>
            <person name="Hillier L.W."/>
            <person name="Minx P."/>
            <person name="Boehm T."/>
            <person name="Wilson R.K."/>
            <person name="Brenner S."/>
            <person name="Warren W.C."/>
        </authorList>
    </citation>
    <scope>NUCLEOTIDE SEQUENCE [LARGE SCALE GENOMIC DNA]</scope>
</reference>
<feature type="coiled-coil region" evidence="5">
    <location>
        <begin position="16"/>
        <end position="71"/>
    </location>
</feature>
<reference evidence="9" key="1">
    <citation type="journal article" date="2006" name="Science">
        <title>Ancient noncoding elements conserved in the human genome.</title>
        <authorList>
            <person name="Venkatesh B."/>
            <person name="Kirkness E.F."/>
            <person name="Loh Y.H."/>
            <person name="Halpern A.L."/>
            <person name="Lee A.P."/>
            <person name="Johnson J."/>
            <person name="Dandona N."/>
            <person name="Viswanathan L.D."/>
            <person name="Tay A."/>
            <person name="Venter J.C."/>
            <person name="Strausberg R.L."/>
            <person name="Brenner S."/>
        </authorList>
    </citation>
    <scope>NUCLEOTIDE SEQUENCE [LARGE SCALE GENOMIC DNA]</scope>
</reference>
<feature type="compositionally biased region" description="Low complexity" evidence="6">
    <location>
        <begin position="121"/>
        <end position="136"/>
    </location>
</feature>
<comment type="similarity">
    <text evidence="2">Belongs to the JIP scaffold family.</text>
</comment>
<dbReference type="GO" id="GO:0005078">
    <property type="term" value="F:MAP-kinase scaffold activity"/>
    <property type="evidence" value="ECO:0007669"/>
    <property type="project" value="InterPro"/>
</dbReference>
<keyword evidence="9" id="KW-1185">Reference proteome</keyword>
<dbReference type="Gene3D" id="1.20.5.1000">
    <property type="entry name" value="arf6 gtpase in complex with a specific effector, jip4"/>
    <property type="match status" value="1"/>
</dbReference>
<evidence type="ECO:0000259" key="7">
    <source>
        <dbReference type="PROSITE" id="PS51777"/>
    </source>
</evidence>
<feature type="region of interest" description="Disordered" evidence="6">
    <location>
        <begin position="591"/>
        <end position="619"/>
    </location>
</feature>
<dbReference type="GeneTree" id="ENSGT00940000153496"/>
<dbReference type="PROSITE" id="PS51777">
    <property type="entry name" value="RH2"/>
    <property type="match status" value="1"/>
</dbReference>
<organism evidence="8 9">
    <name type="scientific">Callorhinchus milii</name>
    <name type="common">Ghost shark</name>
    <dbReference type="NCBI Taxonomy" id="7868"/>
    <lineage>
        <taxon>Eukaryota</taxon>
        <taxon>Metazoa</taxon>
        <taxon>Chordata</taxon>
        <taxon>Craniata</taxon>
        <taxon>Vertebrata</taxon>
        <taxon>Chondrichthyes</taxon>
        <taxon>Holocephali</taxon>
        <taxon>Chimaeriformes</taxon>
        <taxon>Callorhinchidae</taxon>
        <taxon>Callorhinchus</taxon>
    </lineage>
</organism>
<dbReference type="PANTHER" id="PTHR13886:SF3">
    <property type="entry name" value="C-JUN-AMINO-TERMINAL KINASE-INTERACTING PROTEIN 3"/>
    <property type="match status" value="1"/>
</dbReference>
<dbReference type="InterPro" id="IPR039911">
    <property type="entry name" value="JIP3/JIP4"/>
</dbReference>
<reference evidence="8" key="5">
    <citation type="submission" date="2025-09" db="UniProtKB">
        <authorList>
            <consortium name="Ensembl"/>
        </authorList>
    </citation>
    <scope>IDENTIFICATION</scope>
</reference>
<feature type="compositionally biased region" description="Polar residues" evidence="6">
    <location>
        <begin position="91"/>
        <end position="100"/>
    </location>
</feature>
<accession>A0A4W3HTC7</accession>
<feature type="region of interest" description="Disordered" evidence="6">
    <location>
        <begin position="711"/>
        <end position="765"/>
    </location>
</feature>
<keyword evidence="3" id="KW-0963">Cytoplasm</keyword>
<proteinExistence type="inferred from homology"/>
<feature type="coiled-coil region" evidence="5">
    <location>
        <begin position="318"/>
        <end position="352"/>
    </location>
</feature>
<dbReference type="GO" id="GO:0008432">
    <property type="term" value="F:JUN kinase binding"/>
    <property type="evidence" value="ECO:0007669"/>
    <property type="project" value="TreeGrafter"/>
</dbReference>
<dbReference type="SUPFAM" id="SSF50978">
    <property type="entry name" value="WD40 repeat-like"/>
    <property type="match status" value="1"/>
</dbReference>
<feature type="domain" description="RH2" evidence="7">
    <location>
        <begin position="371"/>
        <end position="439"/>
    </location>
</feature>
<dbReference type="GO" id="GO:0030159">
    <property type="term" value="F:signaling receptor complex adaptor activity"/>
    <property type="evidence" value="ECO:0007669"/>
    <property type="project" value="TreeGrafter"/>
</dbReference>
<feature type="region of interest" description="Disordered" evidence="6">
    <location>
        <begin position="476"/>
        <end position="495"/>
    </location>
</feature>
<keyword evidence="4 5" id="KW-0175">Coiled coil</keyword>
<evidence type="ECO:0000256" key="3">
    <source>
        <dbReference type="ARBA" id="ARBA00022490"/>
    </source>
</evidence>
<evidence type="ECO:0000256" key="1">
    <source>
        <dbReference type="ARBA" id="ARBA00004496"/>
    </source>
</evidence>
<name>A0A4W3HTC7_CALMI</name>
<evidence type="ECO:0000256" key="2">
    <source>
        <dbReference type="ARBA" id="ARBA00009866"/>
    </source>
</evidence>
<evidence type="ECO:0000256" key="6">
    <source>
        <dbReference type="SAM" id="MobiDB-lite"/>
    </source>
</evidence>
<evidence type="ECO:0000313" key="8">
    <source>
        <dbReference type="Ensembl" id="ENSCMIP00000019531.1"/>
    </source>
</evidence>